<dbReference type="GO" id="GO:0003677">
    <property type="term" value="F:DNA binding"/>
    <property type="evidence" value="ECO:0007669"/>
    <property type="project" value="UniProtKB-KW"/>
</dbReference>
<keyword evidence="6" id="KW-0238">DNA-binding</keyword>
<evidence type="ECO:0000313" key="8">
    <source>
        <dbReference type="Proteomes" id="UP001218364"/>
    </source>
</evidence>
<dbReference type="PROSITE" id="PS51000">
    <property type="entry name" value="HTH_DEOR_2"/>
    <property type="match status" value="1"/>
</dbReference>
<dbReference type="SMART" id="SM01134">
    <property type="entry name" value="DeoRC"/>
    <property type="match status" value="1"/>
</dbReference>
<dbReference type="InterPro" id="IPR001034">
    <property type="entry name" value="DeoR_HTH"/>
</dbReference>
<protein>
    <submittedName>
        <fullName evidence="5">DeoR family transcriptional regulator</fullName>
    </submittedName>
    <submittedName>
        <fullName evidence="6">DeoR/GlpR family DNA-binding transcription regulator</fullName>
    </submittedName>
</protein>
<evidence type="ECO:0000256" key="2">
    <source>
        <dbReference type="ARBA" id="ARBA00023015"/>
    </source>
</evidence>
<dbReference type="EMBL" id="JARCJK010000008">
    <property type="protein sequence ID" value="MDE4167198.1"/>
    <property type="molecule type" value="Genomic_DNA"/>
</dbReference>
<evidence type="ECO:0000256" key="1">
    <source>
        <dbReference type="ARBA" id="ARBA00022491"/>
    </source>
</evidence>
<evidence type="ECO:0000259" key="4">
    <source>
        <dbReference type="PROSITE" id="PS51000"/>
    </source>
</evidence>
<keyword evidence="2" id="KW-0805">Transcription regulation</keyword>
<dbReference type="PANTHER" id="PTHR30363:SF4">
    <property type="entry name" value="GLYCEROL-3-PHOSPHATE REGULON REPRESSOR"/>
    <property type="match status" value="1"/>
</dbReference>
<name>A0A1B0ZPW4_9RHOB</name>
<dbReference type="InterPro" id="IPR036388">
    <property type="entry name" value="WH-like_DNA-bd_sf"/>
</dbReference>
<proteinExistence type="predicted"/>
<dbReference type="PANTHER" id="PTHR30363">
    <property type="entry name" value="HTH-TYPE TRANSCRIPTIONAL REGULATOR SRLR-RELATED"/>
    <property type="match status" value="1"/>
</dbReference>
<dbReference type="OrthoDB" id="9814815at2"/>
<sequence>MDATTRQNEIIELLNTQDRVEVEDLAQRFGVSLQTVRTDLRELSQRGALSRVHGGAVRVSSAATRAYADRRKLNAAGKLAMAAEAAELIPEDCSITLNIGTSTEQVARALSGHRGLTVISNNINIINMMMGGEARELILVGGAVRQSDGAIVGEDAVEFISRYKVDFAIIGASALDADGAIMDHDGREVSVARAILKNARTRVLVCDHSKFDRSAPVRICDVADLDVVITDAPVPNAFAEAARAAGTRIIVAGDTASQNERNEND</sequence>
<accession>A0A1B0ZPW4</accession>
<dbReference type="PRINTS" id="PR00037">
    <property type="entry name" value="HTHLACR"/>
</dbReference>
<reference evidence="6 8" key="2">
    <citation type="submission" date="2023-02" db="EMBL/GenBank/DDBJ databases">
        <title>Population genomics of bacteria associated with diatom.</title>
        <authorList>
            <person name="Xie J."/>
            <person name="Wang H."/>
        </authorList>
    </citation>
    <scope>NUCLEOTIDE SEQUENCE [LARGE SCALE GENOMIC DNA]</scope>
    <source>
        <strain evidence="6 8">PT47_8</strain>
    </source>
</reference>
<dbReference type="InterPro" id="IPR036390">
    <property type="entry name" value="WH_DNA-bd_sf"/>
</dbReference>
<dbReference type="RefSeq" id="WP_065271142.1">
    <property type="nucleotide sequence ID" value="NZ_CP015124.1"/>
</dbReference>
<reference evidence="5 7" key="1">
    <citation type="submission" date="2016-04" db="EMBL/GenBank/DDBJ databases">
        <authorList>
            <person name="Evans L.H."/>
            <person name="Alamgir A."/>
            <person name="Owens N."/>
            <person name="Weber N.D."/>
            <person name="Virtaneva K."/>
            <person name="Barbian K."/>
            <person name="Babar A."/>
            <person name="Rosenke K."/>
        </authorList>
    </citation>
    <scope>NUCLEOTIDE SEQUENCE [LARGE SCALE GENOMIC DNA]</scope>
    <source>
        <strain evidence="5 7">JL2886</strain>
    </source>
</reference>
<feature type="domain" description="HTH deoR-type" evidence="4">
    <location>
        <begin position="3"/>
        <end position="58"/>
    </location>
</feature>
<dbReference type="Pfam" id="PF08220">
    <property type="entry name" value="HTH_DeoR"/>
    <property type="match status" value="1"/>
</dbReference>
<dbReference type="InterPro" id="IPR014036">
    <property type="entry name" value="DeoR-like_C"/>
</dbReference>
<dbReference type="InterPro" id="IPR037171">
    <property type="entry name" value="NagB/RpiA_transferase-like"/>
</dbReference>
<keyword evidence="3" id="KW-0804">Transcription</keyword>
<keyword evidence="1" id="KW-0678">Repressor</keyword>
<dbReference type="EMBL" id="CP015124">
    <property type="protein sequence ID" value="ANP36124.1"/>
    <property type="molecule type" value="Genomic_DNA"/>
</dbReference>
<gene>
    <name evidence="5" type="primary">glpR</name>
    <name evidence="5" type="ORF">JL2886_01203</name>
    <name evidence="6" type="ORF">PXK24_15995</name>
</gene>
<evidence type="ECO:0000313" key="5">
    <source>
        <dbReference type="EMBL" id="ANP36124.1"/>
    </source>
</evidence>
<dbReference type="PATRIC" id="fig|60890.4.peg.1178"/>
<dbReference type="SUPFAM" id="SSF100950">
    <property type="entry name" value="NagB/RpiA/CoA transferase-like"/>
    <property type="match status" value="1"/>
</dbReference>
<dbReference type="GO" id="GO:0003700">
    <property type="term" value="F:DNA-binding transcription factor activity"/>
    <property type="evidence" value="ECO:0007669"/>
    <property type="project" value="InterPro"/>
</dbReference>
<dbReference type="Gene3D" id="1.10.10.10">
    <property type="entry name" value="Winged helix-like DNA-binding domain superfamily/Winged helix DNA-binding domain"/>
    <property type="match status" value="1"/>
</dbReference>
<dbReference type="InterPro" id="IPR050313">
    <property type="entry name" value="Carb_Metab_HTH_regulators"/>
</dbReference>
<dbReference type="Gene3D" id="3.40.50.1360">
    <property type="match status" value="1"/>
</dbReference>
<evidence type="ECO:0000256" key="3">
    <source>
        <dbReference type="ARBA" id="ARBA00023163"/>
    </source>
</evidence>
<evidence type="ECO:0000313" key="7">
    <source>
        <dbReference type="Proteomes" id="UP000092565"/>
    </source>
</evidence>
<keyword evidence="7" id="KW-1185">Reference proteome</keyword>
<dbReference type="SMART" id="SM00420">
    <property type="entry name" value="HTH_DEOR"/>
    <property type="match status" value="1"/>
</dbReference>
<dbReference type="SUPFAM" id="SSF46785">
    <property type="entry name" value="Winged helix' DNA-binding domain"/>
    <property type="match status" value="1"/>
</dbReference>
<evidence type="ECO:0000313" key="6">
    <source>
        <dbReference type="EMBL" id="MDE4167198.1"/>
    </source>
</evidence>
<organism evidence="5 7">
    <name type="scientific">Phaeobacter gallaeciensis</name>
    <dbReference type="NCBI Taxonomy" id="60890"/>
    <lineage>
        <taxon>Bacteria</taxon>
        <taxon>Pseudomonadati</taxon>
        <taxon>Pseudomonadota</taxon>
        <taxon>Alphaproteobacteria</taxon>
        <taxon>Rhodobacterales</taxon>
        <taxon>Roseobacteraceae</taxon>
        <taxon>Phaeobacter</taxon>
    </lineage>
</organism>
<dbReference type="Proteomes" id="UP001218364">
    <property type="component" value="Unassembled WGS sequence"/>
</dbReference>
<dbReference type="AlphaFoldDB" id="A0A1B0ZPW4"/>
<dbReference type="Proteomes" id="UP000092565">
    <property type="component" value="Chromosome"/>
</dbReference>
<dbReference type="Pfam" id="PF00455">
    <property type="entry name" value="DeoRC"/>
    <property type="match status" value="1"/>
</dbReference>